<reference evidence="6" key="1">
    <citation type="submission" date="2025-08" db="UniProtKB">
        <authorList>
            <consortium name="RefSeq"/>
        </authorList>
    </citation>
    <scope>IDENTIFICATION</scope>
</reference>
<keyword evidence="1 2" id="KW-0728">SH3 domain</keyword>
<evidence type="ECO:0000256" key="1">
    <source>
        <dbReference type="ARBA" id="ARBA00022443"/>
    </source>
</evidence>
<evidence type="ECO:0000313" key="5">
    <source>
        <dbReference type="Proteomes" id="UP000694871"/>
    </source>
</evidence>
<organism evidence="5 6">
    <name type="scientific">Gekko japonicus</name>
    <name type="common">Schlegel's Japanese gecko</name>
    <dbReference type="NCBI Taxonomy" id="146911"/>
    <lineage>
        <taxon>Eukaryota</taxon>
        <taxon>Metazoa</taxon>
        <taxon>Chordata</taxon>
        <taxon>Craniata</taxon>
        <taxon>Vertebrata</taxon>
        <taxon>Euteleostomi</taxon>
        <taxon>Lepidosauria</taxon>
        <taxon>Squamata</taxon>
        <taxon>Bifurcata</taxon>
        <taxon>Gekkota</taxon>
        <taxon>Gekkonidae</taxon>
        <taxon>Gekkoninae</taxon>
        <taxon>Gekko</taxon>
    </lineage>
</organism>
<accession>A0ABM1K335</accession>
<dbReference type="PROSITE" id="PS50002">
    <property type="entry name" value="SH3"/>
    <property type="match status" value="2"/>
</dbReference>
<feature type="compositionally biased region" description="Polar residues" evidence="3">
    <location>
        <begin position="913"/>
        <end position="924"/>
    </location>
</feature>
<gene>
    <name evidence="6" type="primary">SH3TC2</name>
</gene>
<dbReference type="InterPro" id="IPR042772">
    <property type="entry name" value="SH3TC1/SH3TC2"/>
</dbReference>
<name>A0ABM1K335_GEKJA</name>
<evidence type="ECO:0000313" key="6">
    <source>
        <dbReference type="RefSeq" id="XP_015268122.1"/>
    </source>
</evidence>
<dbReference type="PANTHER" id="PTHR22647">
    <property type="entry name" value="SH3 DOMAIN AND TETRATRICOPEPTIDE REPEATS CONTAINING PROTEIN"/>
    <property type="match status" value="1"/>
</dbReference>
<feature type="region of interest" description="Disordered" evidence="3">
    <location>
        <begin position="913"/>
        <end position="939"/>
    </location>
</feature>
<proteinExistence type="predicted"/>
<dbReference type="SUPFAM" id="SSF48452">
    <property type="entry name" value="TPR-like"/>
    <property type="match status" value="4"/>
</dbReference>
<dbReference type="GeneID" id="107111643"/>
<dbReference type="InterPro" id="IPR001452">
    <property type="entry name" value="SH3_domain"/>
</dbReference>
<feature type="domain" description="SH3" evidence="4">
    <location>
        <begin position="676"/>
        <end position="738"/>
    </location>
</feature>
<evidence type="ECO:0000256" key="3">
    <source>
        <dbReference type="SAM" id="MobiDB-lite"/>
    </source>
</evidence>
<evidence type="ECO:0000259" key="4">
    <source>
        <dbReference type="PROSITE" id="PS50002"/>
    </source>
</evidence>
<dbReference type="RefSeq" id="XP_015268122.1">
    <property type="nucleotide sequence ID" value="XM_015412636.1"/>
</dbReference>
<evidence type="ECO:0000256" key="2">
    <source>
        <dbReference type="PROSITE-ProRule" id="PRU00192"/>
    </source>
</evidence>
<feature type="compositionally biased region" description="Low complexity" evidence="3">
    <location>
        <begin position="926"/>
        <end position="939"/>
    </location>
</feature>
<dbReference type="InterPro" id="IPR036028">
    <property type="entry name" value="SH3-like_dom_sf"/>
</dbReference>
<dbReference type="SUPFAM" id="SSF56219">
    <property type="entry name" value="DNase I-like"/>
    <property type="match status" value="1"/>
</dbReference>
<dbReference type="SMART" id="SM00028">
    <property type="entry name" value="TPR"/>
    <property type="match status" value="8"/>
</dbReference>
<feature type="domain" description="SH3" evidence="4">
    <location>
        <begin position="766"/>
        <end position="829"/>
    </location>
</feature>
<dbReference type="SUPFAM" id="SSF50044">
    <property type="entry name" value="SH3-domain"/>
    <property type="match status" value="2"/>
</dbReference>
<keyword evidence="5" id="KW-1185">Reference proteome</keyword>
<dbReference type="SMART" id="SM00326">
    <property type="entry name" value="SH3"/>
    <property type="match status" value="2"/>
</dbReference>
<sequence length="1792" mass="202295">MKQNIALRKKGIFPARVFVNTSKPVSLLPTIRKMNIGRNKTISDQPDLMDFSPQEDKPPDLDVEYKTDKSLRKFPSTTASNYTSLNLDNSVEEELKDVFPKLPREDQVVIVDRLELLKNSLLALGSQCGNLDSNTLRKTSLQHPCKAHEEMDCFETTTNSVKDLVTLLDCNNLKTDMEAVRNDKKKDDSGSHLTTAQPLSMINFHSAIAPVDLIPNSEVQISSSSMEGNPSRCPTKGTVLGPVKSVEPVMDFNYPAEFTYCSGERRSVIDYIIVSGNVLNLVELFEVSSYLESDHFPTILRFVAPNCDPRIIDLHLQENEEGNEYYRVPWNERREKEIAELLSSGALDEFLTKLGIEGQEDLHLDAYAQIIKEIQNVMGKPCSKQNRLTNSNSKPWFDKECRTMKSALNAMYIKYRCDEDKDTLEDMKNLKKQYKALIRRKKKEAIVLAWEQLSSACRDKNPCLFWNLVSNCTTRPPSVCSNTILPEIWEKYFEQLYQGQDEAATEDLDIGEESSSCSSVQPVFLASWSSLYQYTSEPPGKCFQKEKMASEISLSFSVKSRSGQGLNHQLQEAARKRLWALENDDKDVCGLFKELSARLVCIQAQEDRFLLSFKTIEEIWKFSTYLALGYVACCLEHLLFTPAYWLNCALVEDTEITVTIDEDHMATMYLGLLLQEGNFFARAALSVLTEEEEEDLKLYKSELVHVKDIGHEAKWEGTSLSTDQRGLVPVTTIEPLPHPFYQWFLKNYPMSCGISNQINGSDSLQIGQGRCRATEDHRGRGWDELSFCKGDIIEVQGFLIPGLQWFIGKSTTSGITGFVQTKCVHPETNEQIRKSPVFFSEQEVASFLQVPCNGSETHYSSLLSELAQTDIASVYRLDGFEPVAVFSETPSDAVVQGLKDGWTLEGWGRQVANSLPTPSDSEMSTPDGESSSSPLESLLLPEPDDLDDPKFFIDLNAGHIEESDVFDPILTFLNQDGYVAHFEGLYDISFSFLNSTFYGFSNEEELVLYLETSRNWAKKGHLAWAHIRICFLLGRLCVKRAKFSQARVYFEEAMSTMDKGFEDLLLLTSLYTNLAAIYLKQKMKQKFLSVIGKAVALVAGLPGHCFSSENELEVMLYILREAIATTNTALEVRASFLVVRLFLQLGKYDEVLPFAERLQFLCASFSSQGSKVLSLGTMPILSYLYDKKYLPHIALASARLYSPSGITVALTPIWRAGFILMNASKLLKVQERSCNVPAVACYYLNCALAFSHEKKAVSTERAVCTVLAKMYLKHGVVQAAVHYSNRAVALGKMLGEEEAFESSLSLGWMYALNGQPEKASEIMLCLLHSLRQTDSVTQDGVVHNLLAIALKEEGQVQKSAKNYLWALNKARETGNRRNQAIALCNFGCLALSCSAYHLAECYFLQAVRLYFEFEGGDDAQMELVQVLLWLAQSLVERHKSEESKLFYELALAIALMSRNMMSQLHTVESLCHFHSKVHPNTGACIVYHEHQVSLAQQLQDRGMEGQLLQVLGQLYQSLHTTRSLQRALDCTKQSLRIFIDLGETVKTAQTWLQAGRLYYQMQEDELVEMYLQAAIQTALKPGELHLAMNLYEEAGDVFFNGIQNRQSAVEYYRGGAVPLARKLKATQTELRVFHKLTELQIELQNYEKALEFATLAVRLSVDAGDQLQELVAFHRLATVYYFLHMYEMAEDCYLKTLSLCSPSLQGAQEAMYYSKVYCRLGDLTLHKLKDEQDAASYFLLALAAATELGDQAWQGKIQEKLAQIHNASQWNKGPRGWTTYRARWLSEGRHAV</sequence>
<dbReference type="Proteomes" id="UP000694871">
    <property type="component" value="Unplaced"/>
</dbReference>
<dbReference type="Pfam" id="PF14938">
    <property type="entry name" value="SNAP"/>
    <property type="match status" value="1"/>
</dbReference>
<dbReference type="Gene3D" id="1.25.40.10">
    <property type="entry name" value="Tetratricopeptide repeat domain"/>
    <property type="match status" value="2"/>
</dbReference>
<dbReference type="PANTHER" id="PTHR22647:SF2">
    <property type="entry name" value="SH3 DOMAIN AND TETRATRICOPEPTIDE REPEAT-CONTAINING PROTEIN 2"/>
    <property type="match status" value="1"/>
</dbReference>
<dbReference type="InterPro" id="IPR036691">
    <property type="entry name" value="Endo/exonu/phosph_ase_sf"/>
</dbReference>
<dbReference type="InterPro" id="IPR019734">
    <property type="entry name" value="TPR_rpt"/>
</dbReference>
<protein>
    <submittedName>
        <fullName evidence="6">SH3 domain and tetratricopeptide repeat-containing protein 2</fullName>
    </submittedName>
</protein>
<dbReference type="InterPro" id="IPR011990">
    <property type="entry name" value="TPR-like_helical_dom_sf"/>
</dbReference>